<keyword evidence="7 8" id="KW-0009">Actin-binding</keyword>
<dbReference type="GO" id="GO:0016459">
    <property type="term" value="C:myosin complex"/>
    <property type="evidence" value="ECO:0007669"/>
    <property type="project" value="UniProtKB-KW"/>
</dbReference>
<evidence type="ECO:0000256" key="3">
    <source>
        <dbReference type="ARBA" id="ARBA00022840"/>
    </source>
</evidence>
<evidence type="ECO:0000256" key="8">
    <source>
        <dbReference type="PROSITE-ProRule" id="PRU00782"/>
    </source>
</evidence>
<gene>
    <name evidence="10" type="primary">MYSS_7</name>
    <name evidence="10" type="ORF">N1851_024012</name>
</gene>
<keyword evidence="2" id="KW-0547">Nucleotide-binding</keyword>
<dbReference type="SUPFAM" id="SSF52540">
    <property type="entry name" value="P-loop containing nucleoside triphosphate hydrolases"/>
    <property type="match status" value="1"/>
</dbReference>
<dbReference type="GO" id="GO:0051015">
    <property type="term" value="F:actin filament binding"/>
    <property type="evidence" value="ECO:0007669"/>
    <property type="project" value="TreeGrafter"/>
</dbReference>
<dbReference type="Gene3D" id="1.20.120.720">
    <property type="entry name" value="Myosin VI head, motor domain, U50 subdomain"/>
    <property type="match status" value="1"/>
</dbReference>
<organism evidence="10 11">
    <name type="scientific">Merluccius polli</name>
    <name type="common">Benguela hake</name>
    <name type="synonym">Merluccius cadenati</name>
    <dbReference type="NCBI Taxonomy" id="89951"/>
    <lineage>
        <taxon>Eukaryota</taxon>
        <taxon>Metazoa</taxon>
        <taxon>Chordata</taxon>
        <taxon>Craniata</taxon>
        <taxon>Vertebrata</taxon>
        <taxon>Euteleostomi</taxon>
        <taxon>Actinopterygii</taxon>
        <taxon>Neopterygii</taxon>
        <taxon>Teleostei</taxon>
        <taxon>Neoteleostei</taxon>
        <taxon>Acanthomorphata</taxon>
        <taxon>Zeiogadaria</taxon>
        <taxon>Gadariae</taxon>
        <taxon>Gadiformes</taxon>
        <taxon>Gadoidei</taxon>
        <taxon>Merlucciidae</taxon>
        <taxon>Merluccius</taxon>
    </lineage>
</organism>
<dbReference type="GO" id="GO:0005737">
    <property type="term" value="C:cytoplasm"/>
    <property type="evidence" value="ECO:0007669"/>
    <property type="project" value="TreeGrafter"/>
</dbReference>
<evidence type="ECO:0000256" key="7">
    <source>
        <dbReference type="ARBA" id="ARBA00023203"/>
    </source>
</evidence>
<keyword evidence="5 8" id="KW-0518">Myosin</keyword>
<dbReference type="GO" id="GO:0007015">
    <property type="term" value="P:actin filament organization"/>
    <property type="evidence" value="ECO:0007669"/>
    <property type="project" value="TreeGrafter"/>
</dbReference>
<dbReference type="GO" id="GO:0000146">
    <property type="term" value="F:microfilament motor activity"/>
    <property type="evidence" value="ECO:0007669"/>
    <property type="project" value="TreeGrafter"/>
</dbReference>
<dbReference type="PROSITE" id="PS51456">
    <property type="entry name" value="MYOSIN_MOTOR"/>
    <property type="match status" value="1"/>
</dbReference>
<comment type="caution">
    <text evidence="8">Lacks conserved residue(s) required for the propagation of feature annotation.</text>
</comment>
<keyword evidence="4" id="KW-0175">Coiled coil</keyword>
<dbReference type="FunFam" id="1.20.120.720:FF:000001">
    <property type="entry name" value="Myosin heavy chain, muscle"/>
    <property type="match status" value="1"/>
</dbReference>
<evidence type="ECO:0000256" key="5">
    <source>
        <dbReference type="ARBA" id="ARBA00023123"/>
    </source>
</evidence>
<evidence type="ECO:0000256" key="1">
    <source>
        <dbReference type="ARBA" id="ARBA00008314"/>
    </source>
</evidence>
<dbReference type="InterPro" id="IPR001609">
    <property type="entry name" value="Myosin_head_motor_dom-like"/>
</dbReference>
<evidence type="ECO:0000256" key="6">
    <source>
        <dbReference type="ARBA" id="ARBA00023175"/>
    </source>
</evidence>
<dbReference type="Proteomes" id="UP001174136">
    <property type="component" value="Unassembled WGS sequence"/>
</dbReference>
<dbReference type="AlphaFoldDB" id="A0AA47NUS3"/>
<name>A0AA47NUS3_MERPO</name>
<dbReference type="PANTHER" id="PTHR13140:SF857">
    <property type="entry name" value="MYOSIN-11"/>
    <property type="match status" value="1"/>
</dbReference>
<accession>A0AA47NUS3</accession>
<dbReference type="GO" id="GO:0016020">
    <property type="term" value="C:membrane"/>
    <property type="evidence" value="ECO:0007669"/>
    <property type="project" value="TreeGrafter"/>
</dbReference>
<protein>
    <submittedName>
        <fullName evidence="10">Myosin heavy chain, fast skeletal muscle</fullName>
    </submittedName>
</protein>
<proteinExistence type="inferred from homology"/>
<dbReference type="Pfam" id="PF00063">
    <property type="entry name" value="Myosin_head"/>
    <property type="match status" value="1"/>
</dbReference>
<dbReference type="InterPro" id="IPR027417">
    <property type="entry name" value="P-loop_NTPase"/>
</dbReference>
<dbReference type="EMBL" id="JAOPHQ010004417">
    <property type="protein sequence ID" value="KAK0139356.1"/>
    <property type="molecule type" value="Genomic_DNA"/>
</dbReference>
<dbReference type="PANTHER" id="PTHR13140">
    <property type="entry name" value="MYOSIN"/>
    <property type="match status" value="1"/>
</dbReference>
<evidence type="ECO:0000313" key="11">
    <source>
        <dbReference type="Proteomes" id="UP001174136"/>
    </source>
</evidence>
<reference evidence="10" key="1">
    <citation type="journal article" date="2023" name="Front. Mar. Sci.">
        <title>A new Merluccius polli reference genome to investigate the effects of global change in West African waters.</title>
        <authorList>
            <person name="Mateo J.L."/>
            <person name="Blanco-Fernandez C."/>
            <person name="Garcia-Vazquez E."/>
            <person name="Machado-Schiaffino G."/>
        </authorList>
    </citation>
    <scope>NUCLEOTIDE SEQUENCE</scope>
    <source>
        <strain evidence="10">C29</strain>
        <tissue evidence="10">Fin</tissue>
    </source>
</reference>
<feature type="domain" description="Myosin motor" evidence="9">
    <location>
        <begin position="1"/>
        <end position="133"/>
    </location>
</feature>
<comment type="similarity">
    <text evidence="1 8">Belongs to the TRAFAC class myosin-kinesin ATPase superfamily. Myosin family.</text>
</comment>
<evidence type="ECO:0000259" key="9">
    <source>
        <dbReference type="PROSITE" id="PS51456"/>
    </source>
</evidence>
<evidence type="ECO:0000256" key="2">
    <source>
        <dbReference type="ARBA" id="ARBA00022741"/>
    </source>
</evidence>
<keyword evidence="3" id="KW-0067">ATP-binding</keyword>
<evidence type="ECO:0000313" key="10">
    <source>
        <dbReference type="EMBL" id="KAK0139356.1"/>
    </source>
</evidence>
<comment type="caution">
    <text evidence="10">The sequence shown here is derived from an EMBL/GenBank/DDBJ whole genome shotgun (WGS) entry which is preliminary data.</text>
</comment>
<evidence type="ECO:0000256" key="4">
    <source>
        <dbReference type="ARBA" id="ARBA00023054"/>
    </source>
</evidence>
<sequence length="133" mass="15216">MGIYKFTGAVLHHGNMKFKQKQREEQAEPEGNEGKYPFLLNKADKIAYLLGLNSADMLKAFCYPRVKVGNEYVTKGQTVPQVKNSVSALAKSIYEKMFLWMVIRINQMLDTKQPRQYFIGVLDIAGFEIFNVS</sequence>
<keyword evidence="11" id="KW-1185">Reference proteome</keyword>
<dbReference type="GO" id="GO:0005524">
    <property type="term" value="F:ATP binding"/>
    <property type="evidence" value="ECO:0007669"/>
    <property type="project" value="UniProtKB-KW"/>
</dbReference>
<keyword evidence="6" id="KW-0505">Motor protein</keyword>